<reference evidence="2" key="1">
    <citation type="journal article" date="2020" name="mSystems">
        <title>Genome- and Community-Level Interaction Insights into Carbon Utilization and Element Cycling Functions of Hydrothermarchaeota in Hydrothermal Sediment.</title>
        <authorList>
            <person name="Zhou Z."/>
            <person name="Liu Y."/>
            <person name="Xu W."/>
            <person name="Pan J."/>
            <person name="Luo Z.H."/>
            <person name="Li M."/>
        </authorList>
    </citation>
    <scope>NUCLEOTIDE SEQUENCE [LARGE SCALE GENOMIC DNA]</scope>
    <source>
        <strain evidence="2">HyVt-507</strain>
    </source>
</reference>
<dbReference type="SUPFAM" id="SSF82866">
    <property type="entry name" value="Multidrug efflux transporter AcrB transmembrane domain"/>
    <property type="match status" value="1"/>
</dbReference>
<evidence type="ECO:0000256" key="1">
    <source>
        <dbReference type="SAM" id="Phobius"/>
    </source>
</evidence>
<organism evidence="2">
    <name type="scientific">Sulfurimonas autotrophica</name>
    <dbReference type="NCBI Taxonomy" id="202747"/>
    <lineage>
        <taxon>Bacteria</taxon>
        <taxon>Pseudomonadati</taxon>
        <taxon>Campylobacterota</taxon>
        <taxon>Epsilonproteobacteria</taxon>
        <taxon>Campylobacterales</taxon>
        <taxon>Sulfurimonadaceae</taxon>
        <taxon>Sulfurimonas</taxon>
    </lineage>
</organism>
<name>A0A7C3FXU2_9BACT</name>
<evidence type="ECO:0000313" key="2">
    <source>
        <dbReference type="EMBL" id="HFB53890.1"/>
    </source>
</evidence>
<dbReference type="PANTHER" id="PTHR32063">
    <property type="match status" value="1"/>
</dbReference>
<feature type="non-terminal residue" evidence="2">
    <location>
        <position position="1"/>
    </location>
</feature>
<keyword evidence="1" id="KW-1133">Transmembrane helix</keyword>
<feature type="transmembrane region" description="Helical" evidence="1">
    <location>
        <begin position="48"/>
        <end position="71"/>
    </location>
</feature>
<feature type="transmembrane region" description="Helical" evidence="1">
    <location>
        <begin position="21"/>
        <end position="36"/>
    </location>
</feature>
<dbReference type="InterPro" id="IPR001036">
    <property type="entry name" value="Acrflvin-R"/>
</dbReference>
<proteinExistence type="predicted"/>
<gene>
    <name evidence="2" type="ORF">ENJ67_04085</name>
</gene>
<keyword evidence="1" id="KW-0472">Membrane</keyword>
<dbReference type="GO" id="GO:0042910">
    <property type="term" value="F:xenobiotic transmembrane transporter activity"/>
    <property type="evidence" value="ECO:0007669"/>
    <property type="project" value="TreeGrafter"/>
</dbReference>
<dbReference type="Gene3D" id="1.20.1640.10">
    <property type="entry name" value="Multidrug efflux transporter AcrB transmembrane domain"/>
    <property type="match status" value="1"/>
</dbReference>
<dbReference type="Proteomes" id="UP000886390">
    <property type="component" value="Unassembled WGS sequence"/>
</dbReference>
<keyword evidence="1" id="KW-0812">Transmembrane</keyword>
<dbReference type="PANTHER" id="PTHR32063:SF19">
    <property type="entry name" value="CATION EFFLUX SYSTEM PROTEIN CUSA"/>
    <property type="match status" value="1"/>
</dbReference>
<sequence length="87" mass="9587">NLRDLNAAIYEGAVQRVRPKLMTVFAILAGLAPIMYTHGVGSEVMQRIAAPMLGGVVSSAILSLVIIPILYEIYMKWEINKDENTNI</sequence>
<protein>
    <submittedName>
        <fullName evidence="2">Efflux RND transporter permease subunit</fullName>
    </submittedName>
</protein>
<dbReference type="AlphaFoldDB" id="A0A7C3FXU2"/>
<dbReference type="Pfam" id="PF00873">
    <property type="entry name" value="ACR_tran"/>
    <property type="match status" value="1"/>
</dbReference>
<accession>A0A7C3FXU2</accession>
<dbReference type="EMBL" id="DRNH01000219">
    <property type="protein sequence ID" value="HFB53890.1"/>
    <property type="molecule type" value="Genomic_DNA"/>
</dbReference>
<dbReference type="GO" id="GO:0005886">
    <property type="term" value="C:plasma membrane"/>
    <property type="evidence" value="ECO:0007669"/>
    <property type="project" value="TreeGrafter"/>
</dbReference>
<comment type="caution">
    <text evidence="2">The sequence shown here is derived from an EMBL/GenBank/DDBJ whole genome shotgun (WGS) entry which is preliminary data.</text>
</comment>